<dbReference type="AlphaFoldDB" id="A0A0C2HS98"/>
<organism evidence="10 11">
    <name type="scientific">Geoalkalibacter ferrihydriticus DSM 17813</name>
    <dbReference type="NCBI Taxonomy" id="1121915"/>
    <lineage>
        <taxon>Bacteria</taxon>
        <taxon>Pseudomonadati</taxon>
        <taxon>Thermodesulfobacteriota</taxon>
        <taxon>Desulfuromonadia</taxon>
        <taxon>Desulfuromonadales</taxon>
        <taxon>Geoalkalibacteraceae</taxon>
        <taxon>Geoalkalibacter</taxon>
    </lineage>
</organism>
<sequence length="539" mass="58365">MDPLWLTVAFLCGFLVRQVGLPPLVGFLVAGFVLNAMGIEGGATLQTAADLGVILLLFTIGLKLKVQSLFKPEIWAGTSLHMLITVGFMSLTFWGLTHVGLRLFTDLDLAAILLVGFALSFSSTVFAVKVLEEKGEMSSKHGSAAIGILIMQDVLAVVFLTASTGKFPSPWALAVLIGLFLARPYIYRIMDRCDHGELTILFGFFLALVVGAASFEAVAMKADLGALIIGMLVANHPKAKELAKSLLGFKEVFLVGFFLSIGLAGMPTWETLGIALLLTLLVPLKVALFFLLLCRFKLRARTSLLASFSLANYSEFGLIVGAVGVANGWIGPEWLTVIAIALSLTFLLAAPLNSLGNRIYQRYQQPLLRFEIGDRHPDDLIEPWPANIVIFGMGRIGLGAYEFMVERCGASVIGVDINEVVAEEHCNRGRNVILGDATDPDFWDLVKNRGGFGKLELVMLAMPKHRANLSAIDQLHKAGFTGNISAIAMYDDQIAELRDKGVHAAFNFYAEAGTGFAEHVYEEALRRGVLPSVCAVAQD</sequence>
<dbReference type="PANTHER" id="PTHR42751">
    <property type="entry name" value="SODIUM/HYDROGEN EXCHANGER FAMILY/TRKA DOMAIN PROTEIN"/>
    <property type="match status" value="1"/>
</dbReference>
<dbReference type="GO" id="GO:0006813">
    <property type="term" value="P:potassium ion transport"/>
    <property type="evidence" value="ECO:0007669"/>
    <property type="project" value="InterPro"/>
</dbReference>
<dbReference type="PANTHER" id="PTHR42751:SF1">
    <property type="entry name" value="CATION_PROTON ANTIPORTER YBAL-RELATED"/>
    <property type="match status" value="1"/>
</dbReference>
<evidence type="ECO:0000313" key="11">
    <source>
        <dbReference type="Proteomes" id="UP000035068"/>
    </source>
</evidence>
<dbReference type="Pfam" id="PF00999">
    <property type="entry name" value="Na_H_Exchanger"/>
    <property type="match status" value="1"/>
</dbReference>
<evidence type="ECO:0000256" key="6">
    <source>
        <dbReference type="ARBA" id="ARBA00023136"/>
    </source>
</evidence>
<dbReference type="Gene3D" id="1.20.1530.20">
    <property type="match status" value="1"/>
</dbReference>
<dbReference type="InterPro" id="IPR006153">
    <property type="entry name" value="Cation/H_exchanger_TM"/>
</dbReference>
<keyword evidence="5 7" id="KW-1133">Transmembrane helix</keyword>
<feature type="transmembrane region" description="Helical" evidence="7">
    <location>
        <begin position="272"/>
        <end position="293"/>
    </location>
</feature>
<comment type="similarity">
    <text evidence="2">Belongs to the monovalent cation:proton antiporter 2 (CPA2) transporter (TC 2.A.37) family.</text>
</comment>
<dbReference type="Pfam" id="PF02254">
    <property type="entry name" value="TrkA_N"/>
    <property type="match status" value="1"/>
</dbReference>
<feature type="transmembrane region" description="Helical" evidence="7">
    <location>
        <begin position="42"/>
        <end position="62"/>
    </location>
</feature>
<dbReference type="EMBL" id="JWJD01000009">
    <property type="protein sequence ID" value="KIH75622.1"/>
    <property type="molecule type" value="Genomic_DNA"/>
</dbReference>
<dbReference type="GO" id="GO:0016020">
    <property type="term" value="C:membrane"/>
    <property type="evidence" value="ECO:0007669"/>
    <property type="project" value="UniProtKB-SubCell"/>
</dbReference>
<dbReference type="InterPro" id="IPR036291">
    <property type="entry name" value="NAD(P)-bd_dom_sf"/>
</dbReference>
<reference evidence="10 11" key="1">
    <citation type="submission" date="2014-12" db="EMBL/GenBank/DDBJ databases">
        <title>Genomes of Geoalkalibacter ferrihydriticus and Geoalkalibacter subterraneus, two haloalkaliphilic metal-reducing members of the Geobacteraceae.</title>
        <authorList>
            <person name="Badalamenti J.P."/>
            <person name="Torres C.I."/>
            <person name="Krajmalnik-Brown R."/>
            <person name="Bond D.R."/>
        </authorList>
    </citation>
    <scope>NUCLEOTIDE SEQUENCE [LARGE SCALE GENOMIC DNA]</scope>
    <source>
        <strain evidence="10 11">DSM 17813</strain>
    </source>
</reference>
<dbReference type="GO" id="GO:0015297">
    <property type="term" value="F:antiporter activity"/>
    <property type="evidence" value="ECO:0007669"/>
    <property type="project" value="InterPro"/>
</dbReference>
<proteinExistence type="inferred from homology"/>
<feature type="transmembrane region" description="Helical" evidence="7">
    <location>
        <begin position="74"/>
        <end position="97"/>
    </location>
</feature>
<evidence type="ECO:0000259" key="9">
    <source>
        <dbReference type="Pfam" id="PF02254"/>
    </source>
</evidence>
<feature type="transmembrane region" description="Helical" evidence="7">
    <location>
        <begin position="198"/>
        <end position="213"/>
    </location>
</feature>
<evidence type="ECO:0000256" key="7">
    <source>
        <dbReference type="SAM" id="Phobius"/>
    </source>
</evidence>
<keyword evidence="4 7" id="KW-0812">Transmembrane</keyword>
<evidence type="ECO:0000259" key="8">
    <source>
        <dbReference type="Pfam" id="PF00999"/>
    </source>
</evidence>
<evidence type="ECO:0000256" key="1">
    <source>
        <dbReference type="ARBA" id="ARBA00004141"/>
    </source>
</evidence>
<evidence type="ECO:0000256" key="4">
    <source>
        <dbReference type="ARBA" id="ARBA00022692"/>
    </source>
</evidence>
<dbReference type="InterPro" id="IPR038770">
    <property type="entry name" value="Na+/solute_symporter_sf"/>
</dbReference>
<name>A0A0C2HS98_9BACT</name>
<evidence type="ECO:0000256" key="2">
    <source>
        <dbReference type="ARBA" id="ARBA00005551"/>
    </source>
</evidence>
<keyword evidence="11" id="KW-1185">Reference proteome</keyword>
<protein>
    <submittedName>
        <fullName evidence="10">Uncharacterized protein</fullName>
    </submittedName>
</protein>
<dbReference type="SUPFAM" id="SSF51735">
    <property type="entry name" value="NAD(P)-binding Rossmann-fold domains"/>
    <property type="match status" value="1"/>
</dbReference>
<comment type="subcellular location">
    <subcellularLocation>
        <location evidence="1">Membrane</location>
        <topology evidence="1">Multi-pass membrane protein</topology>
    </subcellularLocation>
</comment>
<evidence type="ECO:0000313" key="10">
    <source>
        <dbReference type="EMBL" id="KIH75622.1"/>
    </source>
</evidence>
<feature type="domain" description="RCK N-terminal" evidence="9">
    <location>
        <begin position="388"/>
        <end position="507"/>
    </location>
</feature>
<keyword evidence="3" id="KW-0813">Transport</keyword>
<feature type="domain" description="Cation/H+ exchanger transmembrane" evidence="8">
    <location>
        <begin position="7"/>
        <end position="349"/>
    </location>
</feature>
<gene>
    <name evidence="10" type="ORF">GFER_15955</name>
</gene>
<feature type="transmembrane region" description="Helical" evidence="7">
    <location>
        <begin position="109"/>
        <end position="131"/>
    </location>
</feature>
<feature type="transmembrane region" description="Helical" evidence="7">
    <location>
        <begin position="143"/>
        <end position="162"/>
    </location>
</feature>
<feature type="transmembrane region" description="Helical" evidence="7">
    <location>
        <begin position="334"/>
        <end position="355"/>
    </location>
</feature>
<dbReference type="GO" id="GO:1902600">
    <property type="term" value="P:proton transmembrane transport"/>
    <property type="evidence" value="ECO:0007669"/>
    <property type="project" value="InterPro"/>
</dbReference>
<evidence type="ECO:0000256" key="3">
    <source>
        <dbReference type="ARBA" id="ARBA00022448"/>
    </source>
</evidence>
<dbReference type="Gene3D" id="3.40.50.720">
    <property type="entry name" value="NAD(P)-binding Rossmann-like Domain"/>
    <property type="match status" value="1"/>
</dbReference>
<comment type="caution">
    <text evidence="10">The sequence shown here is derived from an EMBL/GenBank/DDBJ whole genome shotgun (WGS) entry which is preliminary data.</text>
</comment>
<feature type="transmembrane region" description="Helical" evidence="7">
    <location>
        <begin position="168"/>
        <end position="186"/>
    </location>
</feature>
<dbReference type="Proteomes" id="UP000035068">
    <property type="component" value="Unassembled WGS sequence"/>
</dbReference>
<accession>A0A0C2HS98</accession>
<evidence type="ECO:0000256" key="5">
    <source>
        <dbReference type="ARBA" id="ARBA00022989"/>
    </source>
</evidence>
<dbReference type="RefSeq" id="WP_040100971.1">
    <property type="nucleotide sequence ID" value="NZ_JWJD01000009.1"/>
</dbReference>
<dbReference type="InterPro" id="IPR003148">
    <property type="entry name" value="RCK_N"/>
</dbReference>
<keyword evidence="6 7" id="KW-0472">Membrane</keyword>
<feature type="transmembrane region" description="Helical" evidence="7">
    <location>
        <begin position="305"/>
        <end position="328"/>
    </location>
</feature>